<dbReference type="OrthoDB" id="5791078at2759"/>
<evidence type="ECO:0000256" key="3">
    <source>
        <dbReference type="PIRSR" id="PIRSR606689-1"/>
    </source>
</evidence>
<dbReference type="Proteomes" id="UP000252519">
    <property type="component" value="Unassembled WGS sequence"/>
</dbReference>
<evidence type="ECO:0000313" key="4">
    <source>
        <dbReference type="EMBL" id="RCN51765.1"/>
    </source>
</evidence>
<dbReference type="Gene3D" id="3.40.50.300">
    <property type="entry name" value="P-loop containing nucleotide triphosphate hydrolases"/>
    <property type="match status" value="1"/>
</dbReference>
<dbReference type="GO" id="GO:0003924">
    <property type="term" value="F:GTPase activity"/>
    <property type="evidence" value="ECO:0007669"/>
    <property type="project" value="InterPro"/>
</dbReference>
<protein>
    <recommendedName>
        <fullName evidence="6">ADP-ribosylation factor family protein</fullName>
    </recommendedName>
</protein>
<keyword evidence="2 3" id="KW-0342">GTP-binding</keyword>
<dbReference type="AlphaFoldDB" id="A0A368H927"/>
<dbReference type="InterPro" id="IPR027417">
    <property type="entry name" value="P-loop_NTPase"/>
</dbReference>
<proteinExistence type="predicted"/>
<accession>A0A368H927</accession>
<evidence type="ECO:0000313" key="5">
    <source>
        <dbReference type="Proteomes" id="UP000252519"/>
    </source>
</evidence>
<dbReference type="GO" id="GO:0005525">
    <property type="term" value="F:GTP binding"/>
    <property type="evidence" value="ECO:0007669"/>
    <property type="project" value="UniProtKB-KW"/>
</dbReference>
<gene>
    <name evidence="4" type="ORF">ANCCAN_02125</name>
</gene>
<reference evidence="4 5" key="1">
    <citation type="submission" date="2014-10" db="EMBL/GenBank/DDBJ databases">
        <title>Draft genome of the hookworm Ancylostoma caninum.</title>
        <authorList>
            <person name="Mitreva M."/>
        </authorList>
    </citation>
    <scope>NUCLEOTIDE SEQUENCE [LARGE SCALE GENOMIC DNA]</scope>
    <source>
        <strain evidence="4 5">Baltimore</strain>
    </source>
</reference>
<evidence type="ECO:0008006" key="6">
    <source>
        <dbReference type="Google" id="ProtNLM"/>
    </source>
</evidence>
<keyword evidence="1 3" id="KW-0547">Nucleotide-binding</keyword>
<keyword evidence="5" id="KW-1185">Reference proteome</keyword>
<feature type="binding site" evidence="3">
    <location>
        <begin position="6"/>
        <end position="9"/>
    </location>
    <ligand>
        <name>GTP</name>
        <dbReference type="ChEBI" id="CHEBI:37565"/>
    </ligand>
</feature>
<organism evidence="4 5">
    <name type="scientific">Ancylostoma caninum</name>
    <name type="common">Dog hookworm</name>
    <dbReference type="NCBI Taxonomy" id="29170"/>
    <lineage>
        <taxon>Eukaryota</taxon>
        <taxon>Metazoa</taxon>
        <taxon>Ecdysozoa</taxon>
        <taxon>Nematoda</taxon>
        <taxon>Chromadorea</taxon>
        <taxon>Rhabditida</taxon>
        <taxon>Rhabditina</taxon>
        <taxon>Rhabditomorpha</taxon>
        <taxon>Strongyloidea</taxon>
        <taxon>Ancylostomatidae</taxon>
        <taxon>Ancylostomatinae</taxon>
        <taxon>Ancylostoma</taxon>
    </lineage>
</organism>
<evidence type="ECO:0000256" key="1">
    <source>
        <dbReference type="ARBA" id="ARBA00022741"/>
    </source>
</evidence>
<sequence>MLVFANKQDMPNALNAGEISRALELHNIKNREVTGDRHNCQILEIYMSK</sequence>
<dbReference type="InterPro" id="IPR006689">
    <property type="entry name" value="Small_GTPase_ARF/SAR"/>
</dbReference>
<comment type="caution">
    <text evidence="4">The sequence shown here is derived from an EMBL/GenBank/DDBJ whole genome shotgun (WGS) entry which is preliminary data.</text>
</comment>
<dbReference type="EMBL" id="JOJR01000011">
    <property type="protein sequence ID" value="RCN51765.1"/>
    <property type="molecule type" value="Genomic_DNA"/>
</dbReference>
<name>A0A368H927_ANCCA</name>
<dbReference type="Pfam" id="PF00025">
    <property type="entry name" value="Arf"/>
    <property type="match status" value="1"/>
</dbReference>
<evidence type="ECO:0000256" key="2">
    <source>
        <dbReference type="ARBA" id="ARBA00023134"/>
    </source>
</evidence>